<comment type="caution">
    <text evidence="2">The sequence shown here is derived from an EMBL/GenBank/DDBJ whole genome shotgun (WGS) entry which is preliminary data.</text>
</comment>
<sequence>MPDYVRQANKPHDYVIEIKELIRKKQFPSLTLTRSTTQVAISALFAYLAYTACPEDIIESYWIVRFIVVAIITPLAAAYGVYMVANIGEQECGFKVPAIGSFLGVFVYWDEPSQIIYSSLISSTFLHYHGARWKPLFYRVSFFLPVSMYCIGFLYFSVFFLLSSDYFSSYLSSPISYLSFFFVLYLIHYLRVNSSVMIFFSFFPNFVCQFFFLFLPSFFLFILLFQKTFLLMFFFHLLQFSIDFLLLFFFSFHPFLQFFIFSFSNFTLAMFLLSSIFFLSPFSLFSILFKDFSFFFYFSLILFLSLFLLCTFTISLLHILNIISKFAFPFYCSIHYFFSFFFFFLTFKPFLFSFIFSHQFPSFLISPILSSII</sequence>
<reference evidence="2" key="1">
    <citation type="submission" date="2021-01" db="EMBL/GenBank/DDBJ databases">
        <authorList>
            <person name="Li R."/>
            <person name="Bekaert M."/>
        </authorList>
    </citation>
    <scope>NUCLEOTIDE SEQUENCE</scope>
    <source>
        <strain evidence="2">Farmed</strain>
    </source>
</reference>
<keyword evidence="1" id="KW-0812">Transmembrane</keyword>
<evidence type="ECO:0000313" key="2">
    <source>
        <dbReference type="EMBL" id="CAE1313886.1"/>
    </source>
</evidence>
<protein>
    <submittedName>
        <fullName evidence="2">Uncharacterized protein</fullName>
    </submittedName>
</protein>
<evidence type="ECO:0000256" key="1">
    <source>
        <dbReference type="SAM" id="Phobius"/>
    </source>
</evidence>
<feature type="transmembrane region" description="Helical" evidence="1">
    <location>
        <begin position="62"/>
        <end position="85"/>
    </location>
</feature>
<dbReference type="PANTHER" id="PTHR44733:SF1">
    <property type="entry name" value="DNAJ HOMOLOG SUBFAMILY C MEMBER 22"/>
    <property type="match status" value="1"/>
</dbReference>
<feature type="transmembrane region" description="Helical" evidence="1">
    <location>
        <begin position="268"/>
        <end position="289"/>
    </location>
</feature>
<keyword evidence="1" id="KW-0472">Membrane</keyword>
<organism evidence="2 3">
    <name type="scientific">Acanthosepion pharaonis</name>
    <name type="common">Pharaoh cuttlefish</name>
    <name type="synonym">Sepia pharaonis</name>
    <dbReference type="NCBI Taxonomy" id="158019"/>
    <lineage>
        <taxon>Eukaryota</taxon>
        <taxon>Metazoa</taxon>
        <taxon>Spiralia</taxon>
        <taxon>Lophotrochozoa</taxon>
        <taxon>Mollusca</taxon>
        <taxon>Cephalopoda</taxon>
        <taxon>Coleoidea</taxon>
        <taxon>Decapodiformes</taxon>
        <taxon>Sepiida</taxon>
        <taxon>Sepiina</taxon>
        <taxon>Sepiidae</taxon>
        <taxon>Acanthosepion</taxon>
    </lineage>
</organism>
<feature type="transmembrane region" description="Helical" evidence="1">
    <location>
        <begin position="31"/>
        <end position="50"/>
    </location>
</feature>
<feature type="transmembrane region" description="Helical" evidence="1">
    <location>
        <begin position="231"/>
        <end position="256"/>
    </location>
</feature>
<dbReference type="OrthoDB" id="10262359at2759"/>
<proteinExistence type="predicted"/>
<gene>
    <name evidence="2" type="ORF">SPHA_64884</name>
</gene>
<dbReference type="AlphaFoldDB" id="A0A812DYN6"/>
<dbReference type="GO" id="GO:0016020">
    <property type="term" value="C:membrane"/>
    <property type="evidence" value="ECO:0007669"/>
    <property type="project" value="TreeGrafter"/>
</dbReference>
<evidence type="ECO:0000313" key="3">
    <source>
        <dbReference type="Proteomes" id="UP000597762"/>
    </source>
</evidence>
<feature type="transmembrane region" description="Helical" evidence="1">
    <location>
        <begin position="295"/>
        <end position="319"/>
    </location>
</feature>
<accession>A0A812DYN6</accession>
<keyword evidence="1" id="KW-1133">Transmembrane helix</keyword>
<feature type="transmembrane region" description="Helical" evidence="1">
    <location>
        <begin position="174"/>
        <end position="190"/>
    </location>
</feature>
<feature type="transmembrane region" description="Helical" evidence="1">
    <location>
        <begin position="143"/>
        <end position="162"/>
    </location>
</feature>
<keyword evidence="3" id="KW-1185">Reference proteome</keyword>
<dbReference type="Proteomes" id="UP000597762">
    <property type="component" value="Unassembled WGS sequence"/>
</dbReference>
<dbReference type="PANTHER" id="PTHR44733">
    <property type="entry name" value="DNAJ HOMOLOG SUBFAMILY C MEMBER 22"/>
    <property type="match status" value="1"/>
</dbReference>
<name>A0A812DYN6_ACAPH</name>
<feature type="transmembrane region" description="Helical" evidence="1">
    <location>
        <begin position="202"/>
        <end position="225"/>
    </location>
</feature>
<dbReference type="EMBL" id="CAHIKZ030004678">
    <property type="protein sequence ID" value="CAE1313886.1"/>
    <property type="molecule type" value="Genomic_DNA"/>
</dbReference>